<protein>
    <submittedName>
        <fullName evidence="2">Alpha/beta fold hydrolase</fullName>
    </submittedName>
</protein>
<dbReference type="EMBL" id="JABWMH010000005">
    <property type="protein sequence ID" value="NVD29162.1"/>
    <property type="molecule type" value="Genomic_DNA"/>
</dbReference>
<evidence type="ECO:0000313" key="2">
    <source>
        <dbReference type="EMBL" id="NVD29162.1"/>
    </source>
</evidence>
<evidence type="ECO:0000313" key="3">
    <source>
        <dbReference type="Proteomes" id="UP000652427"/>
    </source>
</evidence>
<keyword evidence="3" id="KW-1185">Reference proteome</keyword>
<organism evidence="2 3">
    <name type="scientific">Parasphingorhabdus flavimaris</name>
    <dbReference type="NCBI Taxonomy" id="266812"/>
    <lineage>
        <taxon>Bacteria</taxon>
        <taxon>Pseudomonadati</taxon>
        <taxon>Pseudomonadota</taxon>
        <taxon>Alphaproteobacteria</taxon>
        <taxon>Sphingomonadales</taxon>
        <taxon>Sphingomonadaceae</taxon>
        <taxon>Parasphingorhabdus</taxon>
    </lineage>
</organism>
<dbReference type="PRINTS" id="PR00412">
    <property type="entry name" value="EPOXHYDRLASE"/>
</dbReference>
<evidence type="ECO:0000259" key="1">
    <source>
        <dbReference type="Pfam" id="PF00561"/>
    </source>
</evidence>
<dbReference type="InterPro" id="IPR051340">
    <property type="entry name" value="Haloalkane_dehalogenase"/>
</dbReference>
<dbReference type="GO" id="GO:0016787">
    <property type="term" value="F:hydrolase activity"/>
    <property type="evidence" value="ECO:0007669"/>
    <property type="project" value="UniProtKB-KW"/>
</dbReference>
<reference evidence="2 3" key="1">
    <citation type="submission" date="2020-06" db="EMBL/GenBank/DDBJ databases">
        <authorList>
            <person name="Kim S.-J."/>
            <person name="Park S.-J."/>
        </authorList>
    </citation>
    <scope>NUCLEOTIDE SEQUENCE [LARGE SCALE GENOMIC DNA]</scope>
    <source>
        <strain evidence="2 3">SW-151</strain>
    </source>
</reference>
<keyword evidence="2" id="KW-0378">Hydrolase</keyword>
<gene>
    <name evidence="2" type="ORF">HUO14_14785</name>
</gene>
<dbReference type="InterPro" id="IPR000639">
    <property type="entry name" value="Epox_hydrolase-like"/>
</dbReference>
<comment type="caution">
    <text evidence="2">The sequence shown here is derived from an EMBL/GenBank/DDBJ whole genome shotgun (WGS) entry which is preliminary data.</text>
</comment>
<sequence length="303" mass="32996">MTAIPALRTPEDRFNNLPDFDYPVEYADDLPGYEGLRAAWVDTGPAYAEKTFLCLHGEPSWSFLYRKMIPHFTATGARVVCPDFFGFGRSDKPTDFATYSFDFHRIHILALVERLDLKNITLVVQDWGGLIGLTLPVDAAFKARLSRLIIMNTALGLGTGAGDGFNAWKQYALTVPEFDAGQIIARGTPEMGEAEIAAYNAPYPDDRYQAGARTFPALVPVEPDMDGVAVSQQAAAFWSGEFSGPSFMAIGGSDPVLGPPVMKMMHGLIRGCPEPLLIEEAGHFVQEWGDVVAPAALKAFGDI</sequence>
<dbReference type="SUPFAM" id="SSF53474">
    <property type="entry name" value="alpha/beta-Hydrolases"/>
    <property type="match status" value="1"/>
</dbReference>
<dbReference type="NCBIfam" id="NF002043">
    <property type="entry name" value="PRK00870.1"/>
    <property type="match status" value="1"/>
</dbReference>
<dbReference type="PANTHER" id="PTHR42977">
    <property type="entry name" value="HYDROLASE-RELATED"/>
    <property type="match status" value="1"/>
</dbReference>
<dbReference type="Proteomes" id="UP000652427">
    <property type="component" value="Unassembled WGS sequence"/>
</dbReference>
<name>A0ABX2N614_9SPHN</name>
<dbReference type="InterPro" id="IPR029058">
    <property type="entry name" value="AB_hydrolase_fold"/>
</dbReference>
<dbReference type="PANTHER" id="PTHR42977:SF1">
    <property type="entry name" value="BLR6576 PROTEIN"/>
    <property type="match status" value="1"/>
</dbReference>
<dbReference type="RefSeq" id="WP_176280621.1">
    <property type="nucleotide sequence ID" value="NZ_JABWMH010000005.1"/>
</dbReference>
<dbReference type="Gene3D" id="3.40.50.1820">
    <property type="entry name" value="alpha/beta hydrolase"/>
    <property type="match status" value="1"/>
</dbReference>
<dbReference type="InterPro" id="IPR000073">
    <property type="entry name" value="AB_hydrolase_1"/>
</dbReference>
<proteinExistence type="predicted"/>
<dbReference type="Pfam" id="PF00561">
    <property type="entry name" value="Abhydrolase_1"/>
    <property type="match status" value="1"/>
</dbReference>
<accession>A0ABX2N614</accession>
<feature type="domain" description="AB hydrolase-1" evidence="1">
    <location>
        <begin position="51"/>
        <end position="289"/>
    </location>
</feature>